<organism evidence="1 2">
    <name type="scientific">Caerostris extrusa</name>
    <name type="common">Bark spider</name>
    <name type="synonym">Caerostris bankana</name>
    <dbReference type="NCBI Taxonomy" id="172846"/>
    <lineage>
        <taxon>Eukaryota</taxon>
        <taxon>Metazoa</taxon>
        <taxon>Ecdysozoa</taxon>
        <taxon>Arthropoda</taxon>
        <taxon>Chelicerata</taxon>
        <taxon>Arachnida</taxon>
        <taxon>Araneae</taxon>
        <taxon>Araneomorphae</taxon>
        <taxon>Entelegynae</taxon>
        <taxon>Araneoidea</taxon>
        <taxon>Araneidae</taxon>
        <taxon>Caerostris</taxon>
    </lineage>
</organism>
<gene>
    <name evidence="1" type="ORF">CEXT_87771</name>
</gene>
<dbReference type="AlphaFoldDB" id="A0AAV4QWQ3"/>
<proteinExistence type="predicted"/>
<dbReference type="EMBL" id="BPLR01006988">
    <property type="protein sequence ID" value="GIY13714.1"/>
    <property type="molecule type" value="Genomic_DNA"/>
</dbReference>
<name>A0AAV4QWQ3_CAEEX</name>
<dbReference type="Proteomes" id="UP001054945">
    <property type="component" value="Unassembled WGS sequence"/>
</dbReference>
<keyword evidence="2" id="KW-1185">Reference proteome</keyword>
<comment type="caution">
    <text evidence="1">The sequence shown here is derived from an EMBL/GenBank/DDBJ whole genome shotgun (WGS) entry which is preliminary data.</text>
</comment>
<reference evidence="1 2" key="1">
    <citation type="submission" date="2021-06" db="EMBL/GenBank/DDBJ databases">
        <title>Caerostris extrusa draft genome.</title>
        <authorList>
            <person name="Kono N."/>
            <person name="Arakawa K."/>
        </authorList>
    </citation>
    <scope>NUCLEOTIDE SEQUENCE [LARGE SCALE GENOMIC DNA]</scope>
</reference>
<sequence>MVLLRYFQRQAEPNPSSELMIRSRPPFAGGLNTLRRVGGKWAFQSAVCAPGKRICRQPAGLALTNHRRKPLLIRQSPPPPTPLCLRPWSGERIGSVLKWHAFGRRWVLSFNLLQTTVHNRYIVNHKWLSTGFDLA</sequence>
<evidence type="ECO:0000313" key="2">
    <source>
        <dbReference type="Proteomes" id="UP001054945"/>
    </source>
</evidence>
<accession>A0AAV4QWQ3</accession>
<protein>
    <submittedName>
        <fullName evidence="1">Uncharacterized protein</fullName>
    </submittedName>
</protein>
<evidence type="ECO:0000313" key="1">
    <source>
        <dbReference type="EMBL" id="GIY13714.1"/>
    </source>
</evidence>